<dbReference type="Pfam" id="PF02230">
    <property type="entry name" value="Abhydrolase_2"/>
    <property type="match status" value="1"/>
</dbReference>
<dbReference type="EMBL" id="CP001323">
    <property type="protein sequence ID" value="ACO61436.1"/>
    <property type="molecule type" value="Genomic_DNA"/>
</dbReference>
<proteinExistence type="inferred from homology"/>
<accession>C1DYJ1</accession>
<dbReference type="InterPro" id="IPR003140">
    <property type="entry name" value="PLipase/COase/thioEstase"/>
</dbReference>
<protein>
    <recommendedName>
        <fullName evidence="2">Phospholipase/carboxylesterase/thioesterase domain-containing protein</fullName>
    </recommendedName>
</protein>
<dbReference type="GO" id="GO:0052689">
    <property type="term" value="F:carboxylic ester hydrolase activity"/>
    <property type="evidence" value="ECO:0007669"/>
    <property type="project" value="TreeGrafter"/>
</dbReference>
<dbReference type="InterPro" id="IPR029058">
    <property type="entry name" value="AB_hydrolase_fold"/>
</dbReference>
<dbReference type="KEGG" id="mis:MICPUN_55923"/>
<keyword evidence="4" id="KW-1185">Reference proteome</keyword>
<reference evidence="3 4" key="1">
    <citation type="journal article" date="2009" name="Science">
        <title>Green evolution and dynamic adaptations revealed by genomes of the marine picoeukaryotes Micromonas.</title>
        <authorList>
            <person name="Worden A.Z."/>
            <person name="Lee J.H."/>
            <person name="Mock T."/>
            <person name="Rouze P."/>
            <person name="Simmons M.P."/>
            <person name="Aerts A.L."/>
            <person name="Allen A.E."/>
            <person name="Cuvelier M.L."/>
            <person name="Derelle E."/>
            <person name="Everett M.V."/>
            <person name="Foulon E."/>
            <person name="Grimwood J."/>
            <person name="Gundlach H."/>
            <person name="Henrissat B."/>
            <person name="Napoli C."/>
            <person name="McDonald S.M."/>
            <person name="Parker M.S."/>
            <person name="Rombauts S."/>
            <person name="Salamov A."/>
            <person name="Von Dassow P."/>
            <person name="Badger J.H."/>
            <person name="Coutinho P.M."/>
            <person name="Demir E."/>
            <person name="Dubchak I."/>
            <person name="Gentemann C."/>
            <person name="Eikrem W."/>
            <person name="Gready J.E."/>
            <person name="John U."/>
            <person name="Lanier W."/>
            <person name="Lindquist E.A."/>
            <person name="Lucas S."/>
            <person name="Mayer K.F."/>
            <person name="Moreau H."/>
            <person name="Not F."/>
            <person name="Otillar R."/>
            <person name="Panaud O."/>
            <person name="Pangilinan J."/>
            <person name="Paulsen I."/>
            <person name="Piegu B."/>
            <person name="Poliakov A."/>
            <person name="Robbens S."/>
            <person name="Schmutz J."/>
            <person name="Toulza E."/>
            <person name="Wyss T."/>
            <person name="Zelensky A."/>
            <person name="Zhou K."/>
            <person name="Armbrust E.V."/>
            <person name="Bhattacharya D."/>
            <person name="Goodenough U.W."/>
            <person name="Van de Peer Y."/>
            <person name="Grigoriev I.V."/>
        </authorList>
    </citation>
    <scope>NUCLEOTIDE SEQUENCE [LARGE SCALE GENOMIC DNA]</scope>
    <source>
        <strain evidence="4">RCC299 / NOUM17</strain>
    </source>
</reference>
<dbReference type="AlphaFoldDB" id="C1DYJ1"/>
<dbReference type="GeneID" id="8240891"/>
<dbReference type="PANTHER" id="PTHR10655:SF70">
    <property type="entry name" value="PHOSPHOLIPASE_CARBOXYLESTERASE_THIOESTERASE DOMAIN-CONTAINING PROTEIN"/>
    <property type="match status" value="1"/>
</dbReference>
<sequence length="408" mass="45191">MASIRARRRAMHVLHEVWALARLTRGSRGVGTGSGGATFRESDGIQKSILRGLAITQRTVRSTHSTRDEWSGWTTAVTQQDVDRVLRRVNRRIETGVVALPKGSRCLEDDHSWREADVELEPDFTAPCAAHQTTHPRARGTLVFLHGFGDDAKHWREFTELLVRGIPGGFDVVLPAAPNRKFQIAGEPLEATAWFEPRMKHTREGGWDYERDIPKDGSPWTCGGIDGAVAWTRRLVGGLQEGGAAPGSVLLAGFSQGAGLALAAAEDRRSWSPALGGVLSLRGYLPRRNNWGDEDLWNPGGGDSRRTAGLKPPAVLMCHGGDDRVSPRRWAVEAVDRLRRGRSRYESDFDVGVDDQERTRGERVELMVSEGATHQLGPDDVWRARWWIRGMVEDSARRLPCHVPGMLV</sequence>
<gene>
    <name evidence="3" type="ORF">MICPUN_55923</name>
</gene>
<organism evidence="3 4">
    <name type="scientific">Micromonas commoda (strain RCC299 / NOUM17 / CCMP2709)</name>
    <name type="common">Picoplanktonic green alga</name>
    <dbReference type="NCBI Taxonomy" id="296587"/>
    <lineage>
        <taxon>Eukaryota</taxon>
        <taxon>Viridiplantae</taxon>
        <taxon>Chlorophyta</taxon>
        <taxon>Mamiellophyceae</taxon>
        <taxon>Mamiellales</taxon>
        <taxon>Mamiellaceae</taxon>
        <taxon>Micromonas</taxon>
    </lineage>
</organism>
<dbReference type="Proteomes" id="UP000002009">
    <property type="component" value="Chromosome 2"/>
</dbReference>
<dbReference type="OMA" id="AWFEPRM"/>
<evidence type="ECO:0000313" key="4">
    <source>
        <dbReference type="Proteomes" id="UP000002009"/>
    </source>
</evidence>
<feature type="domain" description="Phospholipase/carboxylesterase/thioesterase" evidence="2">
    <location>
        <begin position="134"/>
        <end position="338"/>
    </location>
</feature>
<dbReference type="RefSeq" id="XP_002500178.1">
    <property type="nucleotide sequence ID" value="XM_002500132.1"/>
</dbReference>
<dbReference type="InParanoid" id="C1DYJ1"/>
<dbReference type="GO" id="GO:0008474">
    <property type="term" value="F:palmitoyl-(protein) hydrolase activity"/>
    <property type="evidence" value="ECO:0007669"/>
    <property type="project" value="TreeGrafter"/>
</dbReference>
<comment type="similarity">
    <text evidence="1">Belongs to the AB hydrolase superfamily. AB hydrolase 2 family.</text>
</comment>
<dbReference type="InterPro" id="IPR050565">
    <property type="entry name" value="LYPA1-2/EST-like"/>
</dbReference>
<evidence type="ECO:0000259" key="2">
    <source>
        <dbReference type="Pfam" id="PF02230"/>
    </source>
</evidence>
<dbReference type="OrthoDB" id="2418081at2759"/>
<dbReference type="STRING" id="296587.C1DYJ1"/>
<dbReference type="PANTHER" id="PTHR10655">
    <property type="entry name" value="LYSOPHOSPHOLIPASE-RELATED"/>
    <property type="match status" value="1"/>
</dbReference>
<dbReference type="Gene3D" id="3.40.50.1820">
    <property type="entry name" value="alpha/beta hydrolase"/>
    <property type="match status" value="1"/>
</dbReference>
<dbReference type="SUPFAM" id="SSF53474">
    <property type="entry name" value="alpha/beta-Hydrolases"/>
    <property type="match status" value="1"/>
</dbReference>
<evidence type="ECO:0000256" key="1">
    <source>
        <dbReference type="ARBA" id="ARBA00006499"/>
    </source>
</evidence>
<evidence type="ECO:0000313" key="3">
    <source>
        <dbReference type="EMBL" id="ACO61436.1"/>
    </source>
</evidence>
<dbReference type="GO" id="GO:0005737">
    <property type="term" value="C:cytoplasm"/>
    <property type="evidence" value="ECO:0007669"/>
    <property type="project" value="TreeGrafter"/>
</dbReference>
<name>C1DYJ1_MICCC</name>